<name>A0A7R8Z7P2_TIMDO</name>
<protein>
    <submittedName>
        <fullName evidence="1">Uncharacterized protein</fullName>
    </submittedName>
</protein>
<dbReference type="AlphaFoldDB" id="A0A7R8Z7P2"/>
<accession>A0A7R8Z7P2</accession>
<dbReference type="EMBL" id="OA566793">
    <property type="protein sequence ID" value="CAD7199464.1"/>
    <property type="molecule type" value="Genomic_DNA"/>
</dbReference>
<evidence type="ECO:0000313" key="1">
    <source>
        <dbReference type="EMBL" id="CAD7199464.1"/>
    </source>
</evidence>
<reference evidence="1" key="1">
    <citation type="submission" date="2020-11" db="EMBL/GenBank/DDBJ databases">
        <authorList>
            <person name="Tran Van P."/>
        </authorList>
    </citation>
    <scope>NUCLEOTIDE SEQUENCE</scope>
</reference>
<sequence length="195" mass="21547">MRVLLFPEEGWARSASSSYWTLTPSWWSSSRCQVVEVAGTRSYKIQTAPGNVDSFVDSQLVLNVRDDCGATPEPTPAMWAARCSLVARGYRVSTPPMATFLSLFLSSLSPPAFFPQRSVGDVVETKFVLLNSPIKPPLHQSAAKIYRPSDRRLLAKIEQASADRGYHVVDTTNPPAINLSFPDQICYISIQVAPR</sequence>
<gene>
    <name evidence="1" type="ORF">TDIB3V08_LOCUS5713</name>
</gene>
<proteinExistence type="predicted"/>
<organism evidence="1">
    <name type="scientific">Timema douglasi</name>
    <name type="common">Walking stick</name>
    <dbReference type="NCBI Taxonomy" id="61478"/>
    <lineage>
        <taxon>Eukaryota</taxon>
        <taxon>Metazoa</taxon>
        <taxon>Ecdysozoa</taxon>
        <taxon>Arthropoda</taxon>
        <taxon>Hexapoda</taxon>
        <taxon>Insecta</taxon>
        <taxon>Pterygota</taxon>
        <taxon>Neoptera</taxon>
        <taxon>Polyneoptera</taxon>
        <taxon>Phasmatodea</taxon>
        <taxon>Timematodea</taxon>
        <taxon>Timematoidea</taxon>
        <taxon>Timematidae</taxon>
        <taxon>Timema</taxon>
    </lineage>
</organism>